<comment type="caution">
    <text evidence="2">The sequence shown here is derived from an EMBL/GenBank/DDBJ whole genome shotgun (WGS) entry which is preliminary data.</text>
</comment>
<keyword evidence="3" id="KW-1185">Reference proteome</keyword>
<reference evidence="2" key="1">
    <citation type="submission" date="2023-06" db="EMBL/GenBank/DDBJ databases">
        <authorList>
            <consortium name="Lawrence Berkeley National Laboratory"/>
            <person name="Ahrendt S."/>
            <person name="Sahu N."/>
            <person name="Indic B."/>
            <person name="Wong-Bajracharya J."/>
            <person name="Merenyi Z."/>
            <person name="Ke H.-M."/>
            <person name="Monk M."/>
            <person name="Kocsube S."/>
            <person name="Drula E."/>
            <person name="Lipzen A."/>
            <person name="Balint B."/>
            <person name="Henrissat B."/>
            <person name="Andreopoulos B."/>
            <person name="Martin F.M."/>
            <person name="Harder C.B."/>
            <person name="Rigling D."/>
            <person name="Ford K.L."/>
            <person name="Foster G.D."/>
            <person name="Pangilinan J."/>
            <person name="Papanicolaou A."/>
            <person name="Barry K."/>
            <person name="LaButti K."/>
            <person name="Viragh M."/>
            <person name="Koriabine M."/>
            <person name="Yan M."/>
            <person name="Riley R."/>
            <person name="Champramary S."/>
            <person name="Plett K.L."/>
            <person name="Tsai I.J."/>
            <person name="Slot J."/>
            <person name="Sipos G."/>
            <person name="Plett J."/>
            <person name="Nagy L.G."/>
            <person name="Grigoriev I.V."/>
        </authorList>
    </citation>
    <scope>NUCLEOTIDE SEQUENCE</scope>
    <source>
        <strain evidence="2">FPL87.14</strain>
    </source>
</reference>
<dbReference type="EMBL" id="JAUEPT010000138">
    <property type="protein sequence ID" value="KAK0430639.1"/>
    <property type="molecule type" value="Genomic_DNA"/>
</dbReference>
<protein>
    <recommendedName>
        <fullName evidence="4">Protein kinase domain-containing protein</fullName>
    </recommendedName>
</protein>
<feature type="non-terminal residue" evidence="2">
    <location>
        <position position="1"/>
    </location>
</feature>
<evidence type="ECO:0000313" key="1">
    <source>
        <dbReference type="EMBL" id="KAK0430639.1"/>
    </source>
</evidence>
<accession>A0AA39MFB8</accession>
<dbReference type="EMBL" id="JAUEPT010000099">
    <property type="protein sequence ID" value="KAK0432197.1"/>
    <property type="molecule type" value="Genomic_DNA"/>
</dbReference>
<name>A0AA39MFB8_9AGAR</name>
<evidence type="ECO:0008006" key="4">
    <source>
        <dbReference type="Google" id="ProtNLM"/>
    </source>
</evidence>
<evidence type="ECO:0000313" key="2">
    <source>
        <dbReference type="EMBL" id="KAK0432197.1"/>
    </source>
</evidence>
<dbReference type="AlphaFoldDB" id="A0AA39MFB8"/>
<sequence length="50" mass="5589">LVEEERLPDYDAHRHFPVRLGGLFNGIYQVIGKLGYGVNGTICLAKDMGR</sequence>
<evidence type="ECO:0000313" key="3">
    <source>
        <dbReference type="Proteomes" id="UP001175226"/>
    </source>
</evidence>
<gene>
    <name evidence="2" type="ORF">EV421DRAFT_1719746</name>
    <name evidence="1" type="ORF">EV421DRAFT_1721306</name>
</gene>
<organism evidence="2 3">
    <name type="scientific">Armillaria borealis</name>
    <dbReference type="NCBI Taxonomy" id="47425"/>
    <lineage>
        <taxon>Eukaryota</taxon>
        <taxon>Fungi</taxon>
        <taxon>Dikarya</taxon>
        <taxon>Basidiomycota</taxon>
        <taxon>Agaricomycotina</taxon>
        <taxon>Agaricomycetes</taxon>
        <taxon>Agaricomycetidae</taxon>
        <taxon>Agaricales</taxon>
        <taxon>Marasmiineae</taxon>
        <taxon>Physalacriaceae</taxon>
        <taxon>Armillaria</taxon>
    </lineage>
</organism>
<dbReference type="Gene3D" id="3.30.200.20">
    <property type="entry name" value="Phosphorylase Kinase, domain 1"/>
    <property type="match status" value="1"/>
</dbReference>
<dbReference type="Proteomes" id="UP001175226">
    <property type="component" value="Unassembled WGS sequence"/>
</dbReference>
<proteinExistence type="predicted"/>